<dbReference type="SUPFAM" id="SSF46565">
    <property type="entry name" value="Chaperone J-domain"/>
    <property type="match status" value="1"/>
</dbReference>
<dbReference type="InterPro" id="IPR036869">
    <property type="entry name" value="J_dom_sf"/>
</dbReference>
<keyword evidence="3" id="KW-1185">Reference proteome</keyword>
<dbReference type="Pfam" id="PF00226">
    <property type="entry name" value="DnaJ"/>
    <property type="match status" value="1"/>
</dbReference>
<dbReference type="PANTHER" id="PTHR44924">
    <property type="entry name" value="DNAJ SUBFAMILY A MEMBER 2"/>
    <property type="match status" value="1"/>
</dbReference>
<evidence type="ECO:0000313" key="3">
    <source>
        <dbReference type="Proteomes" id="UP000193920"/>
    </source>
</evidence>
<dbReference type="Gene3D" id="1.10.287.110">
    <property type="entry name" value="DnaJ domain"/>
    <property type="match status" value="1"/>
</dbReference>
<reference evidence="2 3" key="1">
    <citation type="submission" date="2016-08" db="EMBL/GenBank/DDBJ databases">
        <title>A Parts List for Fungal Cellulosomes Revealed by Comparative Genomics.</title>
        <authorList>
            <consortium name="DOE Joint Genome Institute"/>
            <person name="Haitjema C.H."/>
            <person name="Gilmore S.P."/>
            <person name="Henske J.K."/>
            <person name="Solomon K.V."/>
            <person name="De Groot R."/>
            <person name="Kuo A."/>
            <person name="Mondo S.J."/>
            <person name="Salamov A.A."/>
            <person name="Labutti K."/>
            <person name="Zhao Z."/>
            <person name="Chiniquy J."/>
            <person name="Barry K."/>
            <person name="Brewer H.M."/>
            <person name="Purvine S.O."/>
            <person name="Wright A.T."/>
            <person name="Boxma B."/>
            <person name="Van Alen T."/>
            <person name="Hackstein J.H."/>
            <person name="Baker S.E."/>
            <person name="Grigoriev I.V."/>
            <person name="O'Malley M.A."/>
        </authorList>
    </citation>
    <scope>NUCLEOTIDE SEQUENCE [LARGE SCALE GENOMIC DNA]</scope>
    <source>
        <strain evidence="2 3">G1</strain>
    </source>
</reference>
<dbReference type="CDD" id="cd06257">
    <property type="entry name" value="DnaJ"/>
    <property type="match status" value="1"/>
</dbReference>
<evidence type="ECO:0000259" key="1">
    <source>
        <dbReference type="PROSITE" id="PS50076"/>
    </source>
</evidence>
<comment type="caution">
    <text evidence="2">The sequence shown here is derived from an EMBL/GenBank/DDBJ whole genome shotgun (WGS) entry which is preliminary data.</text>
</comment>
<dbReference type="Pfam" id="PF14308">
    <property type="entry name" value="DnaJ-X"/>
    <property type="match status" value="1"/>
</dbReference>
<accession>A0A1Y2ESZ7</accession>
<dbReference type="AlphaFoldDB" id="A0A1Y2ESZ7"/>
<name>A0A1Y2ESZ7_9FUNG</name>
<dbReference type="OrthoDB" id="552049at2759"/>
<gene>
    <name evidence="2" type="ORF">LY90DRAFT_666408</name>
</gene>
<evidence type="ECO:0000313" key="2">
    <source>
        <dbReference type="EMBL" id="ORY73955.1"/>
    </source>
</evidence>
<feature type="domain" description="J" evidence="1">
    <location>
        <begin position="90"/>
        <end position="151"/>
    </location>
</feature>
<dbReference type="PROSITE" id="PS50076">
    <property type="entry name" value="DNAJ_2"/>
    <property type="match status" value="1"/>
</dbReference>
<dbReference type="Proteomes" id="UP000193920">
    <property type="component" value="Unassembled WGS sequence"/>
</dbReference>
<dbReference type="STRING" id="1754190.A0A1Y2ESZ7"/>
<dbReference type="SMART" id="SM00271">
    <property type="entry name" value="DnaJ"/>
    <property type="match status" value="1"/>
</dbReference>
<dbReference type="PRINTS" id="PR00625">
    <property type="entry name" value="JDOMAIN"/>
</dbReference>
<sequence length="409" mass="48011">MVNDEIIIESINPQSQVYDKCPHCNSAVKYSQLKTDKSLKIKCYNCESYFSPNQKQSKTEDVKKIIKFSNIIDKFRKPGIDTDKNPCETEYYEILGVSPTATQEEISKAYHDIIANIYINNEKTKVKIENTSKVYKILSDPEKRSEYNRYGKNFVNDLKKFLKQQFGGDLFNDYIGDLIYVTLDDFIEIINGKNKEKGKKQEERVKELTEKLIKKIEMYIKYVRPFYDNDKQLKGKEEEYISRFKIIIKVEAKKLKHEGYGIELLHLISYIYKLKANQALQQLNIENGDIFQRINGYKNKFTSKMKEKNHLFFDVINTSKSANAYHKYHKKIQNQDKMNAGDEFLTEEEKKIIFYDTTVSSKEIKERINAILIISEVFRKTVISNTDNNNTSQKEIDTFDSDLGSWLIV</sequence>
<organism evidence="2 3">
    <name type="scientific">Neocallimastix californiae</name>
    <dbReference type="NCBI Taxonomy" id="1754190"/>
    <lineage>
        <taxon>Eukaryota</taxon>
        <taxon>Fungi</taxon>
        <taxon>Fungi incertae sedis</taxon>
        <taxon>Chytridiomycota</taxon>
        <taxon>Chytridiomycota incertae sedis</taxon>
        <taxon>Neocallimastigomycetes</taxon>
        <taxon>Neocallimastigales</taxon>
        <taxon>Neocallimastigaceae</taxon>
        <taxon>Neocallimastix</taxon>
    </lineage>
</organism>
<dbReference type="InterPro" id="IPR026894">
    <property type="entry name" value="DnaJ_X"/>
</dbReference>
<proteinExistence type="predicted"/>
<dbReference type="PANTHER" id="PTHR44924:SF1">
    <property type="entry name" value="DNAJ SUBFAMILY A MEMBER 2"/>
    <property type="match status" value="1"/>
</dbReference>
<protein>
    <recommendedName>
        <fullName evidence="1">J domain-containing protein</fullName>
    </recommendedName>
</protein>
<dbReference type="InterPro" id="IPR001623">
    <property type="entry name" value="DnaJ_domain"/>
</dbReference>
<dbReference type="EMBL" id="MCOG01000031">
    <property type="protein sequence ID" value="ORY73955.1"/>
    <property type="molecule type" value="Genomic_DNA"/>
</dbReference>